<dbReference type="InterPro" id="IPR032675">
    <property type="entry name" value="LRR_dom_sf"/>
</dbReference>
<reference evidence="9 10" key="1">
    <citation type="submission" date="2019-07" db="EMBL/GenBank/DDBJ databases">
        <title>WGS assembly of Gossypium tomentosum.</title>
        <authorList>
            <person name="Chen Z.J."/>
            <person name="Sreedasyam A."/>
            <person name="Ando A."/>
            <person name="Song Q."/>
            <person name="De L."/>
            <person name="Hulse-Kemp A."/>
            <person name="Ding M."/>
            <person name="Ye W."/>
            <person name="Kirkbride R."/>
            <person name="Jenkins J."/>
            <person name="Plott C."/>
            <person name="Lovell J."/>
            <person name="Lin Y.-M."/>
            <person name="Vaughn R."/>
            <person name="Liu B."/>
            <person name="Li W."/>
            <person name="Simpson S."/>
            <person name="Scheffler B."/>
            <person name="Saski C."/>
            <person name="Grover C."/>
            <person name="Hu G."/>
            <person name="Conover J."/>
            <person name="Carlson J."/>
            <person name="Shu S."/>
            <person name="Boston L."/>
            <person name="Williams M."/>
            <person name="Peterson D."/>
            <person name="Mcgee K."/>
            <person name="Jones D."/>
            <person name="Wendel J."/>
            <person name="Stelly D."/>
            <person name="Grimwood J."/>
            <person name="Schmutz J."/>
        </authorList>
    </citation>
    <scope>NUCLEOTIDE SEQUENCE [LARGE SCALE GENOMIC DNA]</scope>
    <source>
        <strain evidence="9">7179.01</strain>
    </source>
</reference>
<dbReference type="PANTHER" id="PTHR36766:SF40">
    <property type="entry name" value="DISEASE RESISTANCE PROTEIN RGA3"/>
    <property type="match status" value="1"/>
</dbReference>
<dbReference type="GO" id="GO:0043531">
    <property type="term" value="F:ADP binding"/>
    <property type="evidence" value="ECO:0007669"/>
    <property type="project" value="InterPro"/>
</dbReference>
<feature type="domain" description="NB-ARC" evidence="5">
    <location>
        <begin position="186"/>
        <end position="344"/>
    </location>
</feature>
<evidence type="ECO:0000256" key="1">
    <source>
        <dbReference type="ARBA" id="ARBA00022737"/>
    </source>
</evidence>
<dbReference type="SUPFAM" id="SSF52058">
    <property type="entry name" value="L domain-like"/>
    <property type="match status" value="1"/>
</dbReference>
<evidence type="ECO:0000259" key="7">
    <source>
        <dbReference type="Pfam" id="PF23559"/>
    </source>
</evidence>
<dbReference type="SUPFAM" id="SSF52540">
    <property type="entry name" value="P-loop containing nucleoside triphosphate hydrolases"/>
    <property type="match status" value="1"/>
</dbReference>
<dbReference type="Pfam" id="PF18052">
    <property type="entry name" value="Rx_N"/>
    <property type="match status" value="1"/>
</dbReference>
<keyword evidence="1" id="KW-0677">Repeat</keyword>
<evidence type="ECO:0000313" key="9">
    <source>
        <dbReference type="EMBL" id="TYI03953.1"/>
    </source>
</evidence>
<dbReference type="FunFam" id="1.10.10.10:FF:000322">
    <property type="entry name" value="Probable disease resistance protein At1g63360"/>
    <property type="match status" value="1"/>
</dbReference>
<feature type="domain" description="Disease resistance R13L4/SHOC-2-like LRR" evidence="8">
    <location>
        <begin position="536"/>
        <end position="818"/>
    </location>
</feature>
<dbReference type="Pfam" id="PF00931">
    <property type="entry name" value="NB-ARC"/>
    <property type="match status" value="1"/>
</dbReference>
<dbReference type="PANTHER" id="PTHR36766">
    <property type="entry name" value="PLANT BROAD-SPECTRUM MILDEW RESISTANCE PROTEIN RPW8"/>
    <property type="match status" value="1"/>
</dbReference>
<dbReference type="FunFam" id="3.40.50.300:FF:001091">
    <property type="entry name" value="Probable disease resistance protein At1g61300"/>
    <property type="match status" value="1"/>
</dbReference>
<evidence type="ECO:0000256" key="4">
    <source>
        <dbReference type="ARBA" id="ARBA00022840"/>
    </source>
</evidence>
<organism evidence="9 10">
    <name type="scientific">Gossypium tomentosum</name>
    <name type="common">Hawaiian cotton</name>
    <name type="synonym">Gossypium sandvicense</name>
    <dbReference type="NCBI Taxonomy" id="34277"/>
    <lineage>
        <taxon>Eukaryota</taxon>
        <taxon>Viridiplantae</taxon>
        <taxon>Streptophyta</taxon>
        <taxon>Embryophyta</taxon>
        <taxon>Tracheophyta</taxon>
        <taxon>Spermatophyta</taxon>
        <taxon>Magnoliopsida</taxon>
        <taxon>eudicotyledons</taxon>
        <taxon>Gunneridae</taxon>
        <taxon>Pentapetalae</taxon>
        <taxon>rosids</taxon>
        <taxon>malvids</taxon>
        <taxon>Malvales</taxon>
        <taxon>Malvaceae</taxon>
        <taxon>Malvoideae</taxon>
        <taxon>Gossypium</taxon>
    </lineage>
</organism>
<dbReference type="Pfam" id="PF23598">
    <property type="entry name" value="LRR_14"/>
    <property type="match status" value="1"/>
</dbReference>
<accession>A0A5D2NKY6</accession>
<feature type="domain" description="Disease resistance protein winged helix" evidence="7">
    <location>
        <begin position="410"/>
        <end position="471"/>
    </location>
</feature>
<keyword evidence="10" id="KW-1185">Reference proteome</keyword>
<dbReference type="InterPro" id="IPR036388">
    <property type="entry name" value="WH-like_DNA-bd_sf"/>
</dbReference>
<keyword evidence="4" id="KW-0067">ATP-binding</keyword>
<dbReference type="Gene3D" id="1.20.5.4130">
    <property type="match status" value="1"/>
</dbReference>
<dbReference type="InterPro" id="IPR058922">
    <property type="entry name" value="WHD_DRP"/>
</dbReference>
<keyword evidence="3" id="KW-0611">Plant defense</keyword>
<sequence length="1035" mass="118122">MAEAIASDIAAELVIKLSSRAFSQIGLWWNLKDDLNDLKRTVSTIKAVLLDAEEKSVTNNLVKVWLEELKDVLYDADDLLDDFSTEALRNDLMGGNKLMKEVRLFFSSSNHFAYGLKMGLKIKAIKARLASIGSEANTFGFTVRDRPVETSFMTKKRQKTHSFKDKIIGREDDKAALLKLVLEFESEENVYIIPIVGFGGLGKTALAQFVYNDKMVYDYFELRMWVCVSDVFDVKIIVENIIKSITGQAPDQNLEMDQLQKQLRDKISGKKYLLVLDDIWNEEREEWVSLKELLVGGAKGSRIIVTTRSFKVAKVTSKCQPHVLKGLSDDDAWSLFKEIAFEQRYADLTNSAFAIASTLSYKETEKEWSSFKDNELVTISQNDGKILSTLKLSYDNLPSHLKHCFAYCRLYPKDHQIHVKTLIQFWIAQGFIKQLNPSQSFQEIGFGYFKDLVERREGLTCKMHDLMHDLAESVAGTDSSIVDSNKIASKAGEKCRHVSINPSLIHLLKEKKLRTLLHFSHCTPQNFRNEIWDLIIANCKYLRVLKLDLVNFKTVPHSIYKLKHLRYLDLSSNFSLKILPQSICKIQNLLALKLDCCSRLQELPKKIEKLVNLTHLACRGCSDLTHMPREIGKLSSLETLSMFVVDKDGSHGGADLSELSGLNNLREDLTIKNLGFVQNAKEKFKAANLKEKQRLRLLVLEWNGDNDDDDKSLEDLQPHPNLKELCIRGWRGDAKFPSWISLLTNLVDISIYGPSKFKHLPSFAQFPFLQQLKIFDLTELECMDDNGPKGSQGESESFFPSLKYLRLHNCPNMKSWWRKRSIDDSNEDDTTVMGTSTMAFPCLSSLIIQNCPLTLMPLYPSLDEDLLLANTSSRPLKQTIKMNITSISRSTSTPSLPLSKLKGFHVAKIEGLDTHMLDESLQLFTGLKKLRIKDFKEVDLEGMQWEALKNLSYLEIANFPQMVSLPLGLQHLVQLKRLKIINCSGLRSLFPVLQHLTFLEEFEAMDCKELKLSAAEIQIFQDHTRSWRILRRVNS</sequence>
<evidence type="ECO:0000256" key="3">
    <source>
        <dbReference type="ARBA" id="ARBA00022821"/>
    </source>
</evidence>
<dbReference type="InterPro" id="IPR002182">
    <property type="entry name" value="NB-ARC"/>
</dbReference>
<dbReference type="Gene3D" id="3.80.10.10">
    <property type="entry name" value="Ribonuclease Inhibitor"/>
    <property type="match status" value="2"/>
</dbReference>
<protein>
    <recommendedName>
        <fullName evidence="11">Disease resistance protein RGA3</fullName>
    </recommendedName>
</protein>
<feature type="domain" description="Disease resistance N-terminal" evidence="6">
    <location>
        <begin position="13"/>
        <end position="93"/>
    </location>
</feature>
<dbReference type="GO" id="GO:0051707">
    <property type="term" value="P:response to other organism"/>
    <property type="evidence" value="ECO:0007669"/>
    <property type="project" value="UniProtKB-ARBA"/>
</dbReference>
<gene>
    <name evidence="9" type="ORF">ES332_A11G379600v1</name>
</gene>
<evidence type="ECO:0008006" key="11">
    <source>
        <dbReference type="Google" id="ProtNLM"/>
    </source>
</evidence>
<dbReference type="GO" id="GO:0006952">
    <property type="term" value="P:defense response"/>
    <property type="evidence" value="ECO:0007669"/>
    <property type="project" value="UniProtKB-KW"/>
</dbReference>
<keyword evidence="2" id="KW-0547">Nucleotide-binding</keyword>
<dbReference type="PRINTS" id="PR00364">
    <property type="entry name" value="DISEASERSIST"/>
</dbReference>
<evidence type="ECO:0000313" key="10">
    <source>
        <dbReference type="Proteomes" id="UP000322667"/>
    </source>
</evidence>
<dbReference type="InterPro" id="IPR041118">
    <property type="entry name" value="Rx_N"/>
</dbReference>
<evidence type="ECO:0000256" key="2">
    <source>
        <dbReference type="ARBA" id="ARBA00022741"/>
    </source>
</evidence>
<evidence type="ECO:0000259" key="8">
    <source>
        <dbReference type="Pfam" id="PF23598"/>
    </source>
</evidence>
<dbReference type="Proteomes" id="UP000322667">
    <property type="component" value="Chromosome A11"/>
</dbReference>
<dbReference type="Pfam" id="PF23559">
    <property type="entry name" value="WHD_DRP"/>
    <property type="match status" value="1"/>
</dbReference>
<dbReference type="GO" id="GO:0005524">
    <property type="term" value="F:ATP binding"/>
    <property type="evidence" value="ECO:0007669"/>
    <property type="project" value="UniProtKB-KW"/>
</dbReference>
<dbReference type="InterPro" id="IPR055414">
    <property type="entry name" value="LRR_R13L4/SHOC2-like"/>
</dbReference>
<dbReference type="EMBL" id="CM017620">
    <property type="protein sequence ID" value="TYI03953.1"/>
    <property type="molecule type" value="Genomic_DNA"/>
</dbReference>
<dbReference type="Gene3D" id="1.10.10.10">
    <property type="entry name" value="Winged helix-like DNA-binding domain superfamily/Winged helix DNA-binding domain"/>
    <property type="match status" value="1"/>
</dbReference>
<proteinExistence type="predicted"/>
<dbReference type="SUPFAM" id="SSF52047">
    <property type="entry name" value="RNI-like"/>
    <property type="match status" value="1"/>
</dbReference>
<name>A0A5D2NKY6_GOSTO</name>
<dbReference type="Gene3D" id="3.40.50.300">
    <property type="entry name" value="P-loop containing nucleotide triphosphate hydrolases"/>
    <property type="match status" value="1"/>
</dbReference>
<dbReference type="InterPro" id="IPR027417">
    <property type="entry name" value="P-loop_NTPase"/>
</dbReference>
<evidence type="ECO:0000259" key="5">
    <source>
        <dbReference type="Pfam" id="PF00931"/>
    </source>
</evidence>
<evidence type="ECO:0000259" key="6">
    <source>
        <dbReference type="Pfam" id="PF18052"/>
    </source>
</evidence>
<dbReference type="AlphaFoldDB" id="A0A5D2NKY6"/>